<dbReference type="AlphaFoldDB" id="A0A077M6A5"/>
<protein>
    <submittedName>
        <fullName evidence="5">Transcriptional regulator, AraC family</fullName>
    </submittedName>
</protein>
<dbReference type="PROSITE" id="PS00041">
    <property type="entry name" value="HTH_ARAC_FAMILY_1"/>
    <property type="match status" value="1"/>
</dbReference>
<dbReference type="RefSeq" id="WP_048549727.1">
    <property type="nucleotide sequence ID" value="NZ_HF570958.1"/>
</dbReference>
<dbReference type="PANTHER" id="PTHR46796:SF15">
    <property type="entry name" value="BLL1074 PROTEIN"/>
    <property type="match status" value="1"/>
</dbReference>
<evidence type="ECO:0000313" key="5">
    <source>
        <dbReference type="EMBL" id="CCH79580.1"/>
    </source>
</evidence>
<dbReference type="Proteomes" id="UP000035721">
    <property type="component" value="Unassembled WGS sequence"/>
</dbReference>
<dbReference type="EMBL" id="CAJB01000381">
    <property type="protein sequence ID" value="CCH79580.1"/>
    <property type="molecule type" value="Genomic_DNA"/>
</dbReference>
<name>A0A077M6A5_9MICO</name>
<evidence type="ECO:0000256" key="1">
    <source>
        <dbReference type="ARBA" id="ARBA00023015"/>
    </source>
</evidence>
<dbReference type="OrthoDB" id="2559672at2"/>
<dbReference type="GO" id="GO:0043565">
    <property type="term" value="F:sequence-specific DNA binding"/>
    <property type="evidence" value="ECO:0007669"/>
    <property type="project" value="InterPro"/>
</dbReference>
<organism evidence="5 6">
    <name type="scientific">Nostocoides japonicum T1-X7</name>
    <dbReference type="NCBI Taxonomy" id="1194083"/>
    <lineage>
        <taxon>Bacteria</taxon>
        <taxon>Bacillati</taxon>
        <taxon>Actinomycetota</taxon>
        <taxon>Actinomycetes</taxon>
        <taxon>Micrococcales</taxon>
        <taxon>Intrasporangiaceae</taxon>
        <taxon>Nostocoides</taxon>
    </lineage>
</organism>
<dbReference type="InterPro" id="IPR020449">
    <property type="entry name" value="Tscrpt_reg_AraC-type_HTH"/>
</dbReference>
<dbReference type="SMART" id="SM00342">
    <property type="entry name" value="HTH_ARAC"/>
    <property type="match status" value="1"/>
</dbReference>
<dbReference type="PRINTS" id="PR00032">
    <property type="entry name" value="HTHARAC"/>
</dbReference>
<gene>
    <name evidence="5" type="ORF">BN12_50007</name>
</gene>
<evidence type="ECO:0000256" key="2">
    <source>
        <dbReference type="ARBA" id="ARBA00023125"/>
    </source>
</evidence>
<keyword evidence="1" id="KW-0805">Transcription regulation</keyword>
<sequence>MASQGPRPVEPVDRAHLTAADRPSPPIWRYAPSDDLGDLVMRYWVPVWDLPAGLTWSQQVLQYPVCLIVVSTTYAIAVGPDTGLGRVDLAGTGWGVGTMLQPAAGSLLLGGSVAPLTDHRVDLATLPSLDGARLVEEIRGIMAPDPASPRRHLEALRAVESRIRRLGPVDEAGQVCNNVVALLEARPDIVHVADLCAALRMTERSLQRLTTERMGLTPKWLIQRRRLHDATLAIKEGRGDLASIAVESGYADQAHFTRDFKRFTGMTPGAYLRAQRPA</sequence>
<feature type="domain" description="HTH araC/xylS-type" evidence="4">
    <location>
        <begin position="177"/>
        <end position="274"/>
    </location>
</feature>
<dbReference type="InterPro" id="IPR009057">
    <property type="entry name" value="Homeodomain-like_sf"/>
</dbReference>
<proteinExistence type="predicted"/>
<dbReference type="SUPFAM" id="SSF46689">
    <property type="entry name" value="Homeodomain-like"/>
    <property type="match status" value="1"/>
</dbReference>
<keyword evidence="6" id="KW-1185">Reference proteome</keyword>
<dbReference type="PROSITE" id="PS01124">
    <property type="entry name" value="HTH_ARAC_FAMILY_2"/>
    <property type="match status" value="1"/>
</dbReference>
<evidence type="ECO:0000259" key="4">
    <source>
        <dbReference type="PROSITE" id="PS01124"/>
    </source>
</evidence>
<keyword evidence="3" id="KW-0804">Transcription</keyword>
<dbReference type="STRING" id="1194083.BN12_50007"/>
<dbReference type="InterPro" id="IPR050204">
    <property type="entry name" value="AraC_XylS_family_regulators"/>
</dbReference>
<dbReference type="InterPro" id="IPR046532">
    <property type="entry name" value="DUF6597"/>
</dbReference>
<accession>A0A077M6A5</accession>
<comment type="caution">
    <text evidence="5">The sequence shown here is derived from an EMBL/GenBank/DDBJ whole genome shotgun (WGS) entry which is preliminary data.</text>
</comment>
<dbReference type="Gene3D" id="1.10.10.60">
    <property type="entry name" value="Homeodomain-like"/>
    <property type="match status" value="1"/>
</dbReference>
<evidence type="ECO:0000256" key="3">
    <source>
        <dbReference type="ARBA" id="ARBA00023163"/>
    </source>
</evidence>
<dbReference type="Pfam" id="PF20240">
    <property type="entry name" value="DUF6597"/>
    <property type="match status" value="1"/>
</dbReference>
<keyword evidence="2" id="KW-0238">DNA-binding</keyword>
<dbReference type="InterPro" id="IPR018062">
    <property type="entry name" value="HTH_AraC-typ_CS"/>
</dbReference>
<dbReference type="GO" id="GO:0003700">
    <property type="term" value="F:DNA-binding transcription factor activity"/>
    <property type="evidence" value="ECO:0007669"/>
    <property type="project" value="InterPro"/>
</dbReference>
<dbReference type="InterPro" id="IPR018060">
    <property type="entry name" value="HTH_AraC"/>
</dbReference>
<reference evidence="5 6" key="1">
    <citation type="journal article" date="2013" name="ISME J.">
        <title>A metabolic model for members of the genus Tetrasphaera involved in enhanced biological phosphorus removal.</title>
        <authorList>
            <person name="Kristiansen R."/>
            <person name="Nguyen H.T.T."/>
            <person name="Saunders A.M."/>
            <person name="Nielsen J.L."/>
            <person name="Wimmer R."/>
            <person name="Le V.Q."/>
            <person name="McIlroy S.J."/>
            <person name="Petrovski S."/>
            <person name="Seviour R.J."/>
            <person name="Calteau A."/>
            <person name="Nielsen K.L."/>
            <person name="Nielsen P.H."/>
        </authorList>
    </citation>
    <scope>NUCLEOTIDE SEQUENCE [LARGE SCALE GENOMIC DNA]</scope>
    <source>
        <strain evidence="5 6">T1-X7</strain>
    </source>
</reference>
<dbReference type="Pfam" id="PF12833">
    <property type="entry name" value="HTH_18"/>
    <property type="match status" value="1"/>
</dbReference>
<evidence type="ECO:0000313" key="6">
    <source>
        <dbReference type="Proteomes" id="UP000035721"/>
    </source>
</evidence>
<dbReference type="PANTHER" id="PTHR46796">
    <property type="entry name" value="HTH-TYPE TRANSCRIPTIONAL ACTIVATOR RHAS-RELATED"/>
    <property type="match status" value="1"/>
</dbReference>